<dbReference type="RefSeq" id="WP_191297852.1">
    <property type="nucleotide sequence ID" value="NZ_BNAR01000003.1"/>
</dbReference>
<keyword evidence="3" id="KW-1185">Reference proteome</keyword>
<evidence type="ECO:0000256" key="1">
    <source>
        <dbReference type="SAM" id="SignalP"/>
    </source>
</evidence>
<dbReference type="Pfam" id="PF03995">
    <property type="entry name" value="Inhibitor_I36"/>
    <property type="match status" value="1"/>
</dbReference>
<evidence type="ECO:0000313" key="3">
    <source>
        <dbReference type="Proteomes" id="UP000605568"/>
    </source>
</evidence>
<reference evidence="3" key="1">
    <citation type="journal article" date="2019" name="Int. J. Syst. Evol. Microbiol.">
        <title>The Global Catalogue of Microorganisms (GCM) 10K type strain sequencing project: providing services to taxonomists for standard genome sequencing and annotation.</title>
        <authorList>
            <consortium name="The Broad Institute Genomics Platform"/>
            <consortium name="The Broad Institute Genome Sequencing Center for Infectious Disease"/>
            <person name="Wu L."/>
            <person name="Ma J."/>
        </authorList>
    </citation>
    <scope>NUCLEOTIDE SEQUENCE [LARGE SCALE GENOMIC DNA]</scope>
    <source>
        <strain evidence="3">CGMCC 4.7367</strain>
    </source>
</reference>
<feature type="chain" id="PRO_5045748637" description="Peptidase inhibitor family I36" evidence="1">
    <location>
        <begin position="28"/>
        <end position="134"/>
    </location>
</feature>
<sequence>MNKFTKKVLAGAIAAVAVLVATPAASAAARDGVCNTNEFCLYWAPESLGSLSDFTTSIGNYGTSQPTCYEFRTPGLLGYGECIKNNAASACNKRSKAVRVYFNSYHEGVYDTIPANACRELSKTLFDNASHLFL</sequence>
<protein>
    <recommendedName>
        <fullName evidence="4">Peptidase inhibitor family I36</fullName>
    </recommendedName>
</protein>
<proteinExistence type="predicted"/>
<gene>
    <name evidence="2" type="ORF">GCM10017774_22780</name>
</gene>
<feature type="signal peptide" evidence="1">
    <location>
        <begin position="1"/>
        <end position="27"/>
    </location>
</feature>
<evidence type="ECO:0000313" key="2">
    <source>
        <dbReference type="EMBL" id="GHH36248.1"/>
    </source>
</evidence>
<dbReference type="EMBL" id="BNAR01000003">
    <property type="protein sequence ID" value="GHH36248.1"/>
    <property type="molecule type" value="Genomic_DNA"/>
</dbReference>
<organism evidence="2 3">
    <name type="scientific">Lentzea cavernae</name>
    <dbReference type="NCBI Taxonomy" id="2020703"/>
    <lineage>
        <taxon>Bacteria</taxon>
        <taxon>Bacillati</taxon>
        <taxon>Actinomycetota</taxon>
        <taxon>Actinomycetes</taxon>
        <taxon>Pseudonocardiales</taxon>
        <taxon>Pseudonocardiaceae</taxon>
        <taxon>Lentzea</taxon>
    </lineage>
</organism>
<keyword evidence="1" id="KW-0732">Signal</keyword>
<dbReference type="Proteomes" id="UP000605568">
    <property type="component" value="Unassembled WGS sequence"/>
</dbReference>
<name>A0ABQ3MA44_9PSEU</name>
<evidence type="ECO:0008006" key="4">
    <source>
        <dbReference type="Google" id="ProtNLM"/>
    </source>
</evidence>
<comment type="caution">
    <text evidence="2">The sequence shown here is derived from an EMBL/GenBank/DDBJ whole genome shotgun (WGS) entry which is preliminary data.</text>
</comment>
<accession>A0ABQ3MA44</accession>